<keyword evidence="4" id="KW-1185">Reference proteome</keyword>
<keyword evidence="1" id="KW-0227">DNA damage</keyword>
<sequence>MPGATEPMDETEIDEYADAVLSAVEAVPVGRVSSYGAIAAQVGRALGRGGPRQVARVMRAYGAAVPWYRIARADGTLAPEVASRQAELLATEGVPVRNGRVPRSFRL</sequence>
<evidence type="ECO:0000256" key="1">
    <source>
        <dbReference type="ARBA" id="ARBA00022763"/>
    </source>
</evidence>
<reference evidence="3 4" key="1">
    <citation type="journal article" date="2018" name="Int. J. Syst. Evol. Microbiol.">
        <title>Epidermidibacterium keratini gen. nov., sp. nov., a member of the family Sporichthyaceae, isolated from keratin epidermis.</title>
        <authorList>
            <person name="Lee D.G."/>
            <person name="Trujillo M.E."/>
            <person name="Kang S."/>
            <person name="Nam J.J."/>
            <person name="Kim Y.J."/>
        </authorList>
    </citation>
    <scope>NUCLEOTIDE SEQUENCE [LARGE SCALE GENOMIC DNA]</scope>
    <source>
        <strain evidence="3 4">EPI-7</strain>
    </source>
</reference>
<dbReference type="InParanoid" id="A0A7L4YST5"/>
<evidence type="ECO:0000313" key="4">
    <source>
        <dbReference type="Proteomes" id="UP000463857"/>
    </source>
</evidence>
<dbReference type="Proteomes" id="UP000463857">
    <property type="component" value="Chromosome"/>
</dbReference>
<dbReference type="Pfam" id="PF01035">
    <property type="entry name" value="DNA_binding_1"/>
    <property type="match status" value="1"/>
</dbReference>
<dbReference type="OrthoDB" id="9132167at2"/>
<evidence type="ECO:0000259" key="2">
    <source>
        <dbReference type="Pfam" id="PF01035"/>
    </source>
</evidence>
<organism evidence="3 4">
    <name type="scientific">Epidermidibacterium keratini</name>
    <dbReference type="NCBI Taxonomy" id="1891644"/>
    <lineage>
        <taxon>Bacteria</taxon>
        <taxon>Bacillati</taxon>
        <taxon>Actinomycetota</taxon>
        <taxon>Actinomycetes</taxon>
        <taxon>Sporichthyales</taxon>
        <taxon>Sporichthyaceae</taxon>
        <taxon>Epidermidibacterium</taxon>
    </lineage>
</organism>
<dbReference type="KEGG" id="eke:EK0264_15730"/>
<dbReference type="PANTHER" id="PTHR42942">
    <property type="entry name" value="6-O-METHYLGUANINE DNA METHYLTRANSFERASE"/>
    <property type="match status" value="1"/>
</dbReference>
<dbReference type="PANTHER" id="PTHR42942:SF1">
    <property type="entry name" value="ALKYLTRANSFERASE-LIKE PROTEIN 1"/>
    <property type="match status" value="1"/>
</dbReference>
<dbReference type="InterPro" id="IPR036217">
    <property type="entry name" value="MethylDNA_cys_MeTrfase_DNAb"/>
</dbReference>
<gene>
    <name evidence="3" type="ORF">EK0264_15730</name>
</gene>
<dbReference type="GO" id="GO:0006281">
    <property type="term" value="P:DNA repair"/>
    <property type="evidence" value="ECO:0007669"/>
    <property type="project" value="InterPro"/>
</dbReference>
<name>A0A7L4YST5_9ACTN</name>
<dbReference type="InterPro" id="IPR036388">
    <property type="entry name" value="WH-like_DNA-bd_sf"/>
</dbReference>
<evidence type="ECO:0000313" key="3">
    <source>
        <dbReference type="EMBL" id="QHC01597.1"/>
    </source>
</evidence>
<dbReference type="GO" id="GO:0032259">
    <property type="term" value="P:methylation"/>
    <property type="evidence" value="ECO:0007669"/>
    <property type="project" value="UniProtKB-KW"/>
</dbReference>
<feature type="domain" description="Methylated-DNA-[protein]-cysteine S-methyltransferase DNA binding" evidence="2">
    <location>
        <begin position="17"/>
        <end position="94"/>
    </location>
</feature>
<dbReference type="SUPFAM" id="SSF46767">
    <property type="entry name" value="Methylated DNA-protein cysteine methyltransferase, C-terminal domain"/>
    <property type="match status" value="1"/>
</dbReference>
<dbReference type="Gene3D" id="1.10.10.10">
    <property type="entry name" value="Winged helix-like DNA-binding domain superfamily/Winged helix DNA-binding domain"/>
    <property type="match status" value="1"/>
</dbReference>
<keyword evidence="3" id="KW-0489">Methyltransferase</keyword>
<dbReference type="GO" id="GO:0008168">
    <property type="term" value="F:methyltransferase activity"/>
    <property type="evidence" value="ECO:0007669"/>
    <property type="project" value="UniProtKB-KW"/>
</dbReference>
<proteinExistence type="predicted"/>
<dbReference type="AlphaFoldDB" id="A0A7L4YST5"/>
<accession>A0A7L4YST5</accession>
<dbReference type="InterPro" id="IPR052520">
    <property type="entry name" value="ATL_DNA_repair"/>
</dbReference>
<dbReference type="EMBL" id="CP047156">
    <property type="protein sequence ID" value="QHC01597.1"/>
    <property type="molecule type" value="Genomic_DNA"/>
</dbReference>
<keyword evidence="3" id="KW-0808">Transferase</keyword>
<dbReference type="InterPro" id="IPR014048">
    <property type="entry name" value="MethylDNA_cys_MeTrfase_DNA-bd"/>
</dbReference>
<dbReference type="FunCoup" id="A0A7L4YST5">
    <property type="interactions" value="5"/>
</dbReference>
<protein>
    <submittedName>
        <fullName evidence="3">Cysteine methyltransferase</fullName>
    </submittedName>
</protein>